<sequence length="135" mass="15058">MNTELQKKNLSLISLILRLSMGTLFLGTAIIKVKGGIDGNIAYFVSIFEKSIFPLALVKAQASIIMFVEFILAAWLFSGIKLKEAWIASGLTLISLAFGMIFVYKFDVVSDNYIYVLIACLGLFLAPYDKYRLTK</sequence>
<keyword evidence="4 5" id="KW-0472">Membrane</keyword>
<dbReference type="GO" id="GO:0030416">
    <property type="term" value="P:methylamine metabolic process"/>
    <property type="evidence" value="ECO:0007669"/>
    <property type="project" value="InterPro"/>
</dbReference>
<evidence type="ECO:0000259" key="6">
    <source>
        <dbReference type="Pfam" id="PF07291"/>
    </source>
</evidence>
<protein>
    <recommendedName>
        <fullName evidence="6">Methylamine utilisation protein MauE domain-containing protein</fullName>
    </recommendedName>
</protein>
<dbReference type="InterPro" id="IPR009908">
    <property type="entry name" value="Methylamine_util_MauE"/>
</dbReference>
<evidence type="ECO:0000313" key="7">
    <source>
        <dbReference type="EMBL" id="OUR95661.1"/>
    </source>
</evidence>
<feature type="transmembrane region" description="Helical" evidence="5">
    <location>
        <begin position="85"/>
        <end position="106"/>
    </location>
</feature>
<dbReference type="EMBL" id="MAAO01000007">
    <property type="protein sequence ID" value="OUR95661.1"/>
    <property type="molecule type" value="Genomic_DNA"/>
</dbReference>
<name>A0A1Y5F4T3_9BACT</name>
<gene>
    <name evidence="7" type="ORF">A9Q84_14260</name>
</gene>
<reference evidence="8" key="1">
    <citation type="journal article" date="2017" name="Proc. Natl. Acad. Sci. U.S.A.">
        <title>Simulation of Deepwater Horizon oil plume reveals substrate specialization within a complex community of hydrocarbon-degraders.</title>
        <authorList>
            <person name="Hu P."/>
            <person name="Dubinsky E.A."/>
            <person name="Probst A.J."/>
            <person name="Wang J."/>
            <person name="Sieber C.M.K."/>
            <person name="Tom L.M."/>
            <person name="Gardinali P."/>
            <person name="Banfield J.F."/>
            <person name="Atlas R.M."/>
            <person name="Andersen G.L."/>
        </authorList>
    </citation>
    <scope>NUCLEOTIDE SEQUENCE [LARGE SCALE GENOMIC DNA]</scope>
</reference>
<feature type="transmembrane region" description="Helical" evidence="5">
    <location>
        <begin position="51"/>
        <end position="78"/>
    </location>
</feature>
<feature type="domain" description="Methylamine utilisation protein MauE" evidence="6">
    <location>
        <begin position="12"/>
        <end position="106"/>
    </location>
</feature>
<organism evidence="7 8">
    <name type="scientific">Halobacteriovorax marinus</name>
    <dbReference type="NCBI Taxonomy" id="97084"/>
    <lineage>
        <taxon>Bacteria</taxon>
        <taxon>Pseudomonadati</taxon>
        <taxon>Bdellovibrionota</taxon>
        <taxon>Bacteriovoracia</taxon>
        <taxon>Bacteriovoracales</taxon>
        <taxon>Halobacteriovoraceae</taxon>
        <taxon>Halobacteriovorax</taxon>
    </lineage>
</organism>
<keyword evidence="2 5" id="KW-0812">Transmembrane</keyword>
<evidence type="ECO:0000256" key="5">
    <source>
        <dbReference type="SAM" id="Phobius"/>
    </source>
</evidence>
<feature type="transmembrane region" description="Helical" evidence="5">
    <location>
        <begin position="12"/>
        <end position="31"/>
    </location>
</feature>
<accession>A0A1Y5F4T3</accession>
<evidence type="ECO:0000256" key="1">
    <source>
        <dbReference type="ARBA" id="ARBA00004141"/>
    </source>
</evidence>
<dbReference type="Pfam" id="PF07291">
    <property type="entry name" value="MauE"/>
    <property type="match status" value="1"/>
</dbReference>
<evidence type="ECO:0000256" key="4">
    <source>
        <dbReference type="ARBA" id="ARBA00023136"/>
    </source>
</evidence>
<comment type="subcellular location">
    <subcellularLocation>
        <location evidence="1">Membrane</location>
        <topology evidence="1">Multi-pass membrane protein</topology>
    </subcellularLocation>
</comment>
<keyword evidence="3 5" id="KW-1133">Transmembrane helix</keyword>
<evidence type="ECO:0000313" key="8">
    <source>
        <dbReference type="Proteomes" id="UP000196531"/>
    </source>
</evidence>
<dbReference type="GO" id="GO:0016020">
    <property type="term" value="C:membrane"/>
    <property type="evidence" value="ECO:0007669"/>
    <property type="project" value="UniProtKB-SubCell"/>
</dbReference>
<feature type="transmembrane region" description="Helical" evidence="5">
    <location>
        <begin position="112"/>
        <end position="128"/>
    </location>
</feature>
<comment type="caution">
    <text evidence="7">The sequence shown here is derived from an EMBL/GenBank/DDBJ whole genome shotgun (WGS) entry which is preliminary data.</text>
</comment>
<evidence type="ECO:0000256" key="3">
    <source>
        <dbReference type="ARBA" id="ARBA00022989"/>
    </source>
</evidence>
<dbReference type="Proteomes" id="UP000196531">
    <property type="component" value="Unassembled WGS sequence"/>
</dbReference>
<evidence type="ECO:0000256" key="2">
    <source>
        <dbReference type="ARBA" id="ARBA00022692"/>
    </source>
</evidence>
<dbReference type="AlphaFoldDB" id="A0A1Y5F4T3"/>
<proteinExistence type="predicted"/>